<dbReference type="STRING" id="576137.A0A1L7WF18"/>
<dbReference type="OrthoDB" id="4161705at2759"/>
<gene>
    <name evidence="2" type="ORF">PAC_01231</name>
</gene>
<organism evidence="2 3">
    <name type="scientific">Phialocephala subalpina</name>
    <dbReference type="NCBI Taxonomy" id="576137"/>
    <lineage>
        <taxon>Eukaryota</taxon>
        <taxon>Fungi</taxon>
        <taxon>Dikarya</taxon>
        <taxon>Ascomycota</taxon>
        <taxon>Pezizomycotina</taxon>
        <taxon>Leotiomycetes</taxon>
        <taxon>Helotiales</taxon>
        <taxon>Mollisiaceae</taxon>
        <taxon>Phialocephala</taxon>
        <taxon>Phialocephala fortinii species complex</taxon>
    </lineage>
</organism>
<dbReference type="PANTHER" id="PTHR33112:SF10">
    <property type="entry name" value="TOL"/>
    <property type="match status" value="1"/>
</dbReference>
<evidence type="ECO:0000259" key="1">
    <source>
        <dbReference type="Pfam" id="PF06985"/>
    </source>
</evidence>
<dbReference type="PANTHER" id="PTHR33112">
    <property type="entry name" value="DOMAIN PROTEIN, PUTATIVE-RELATED"/>
    <property type="match status" value="1"/>
</dbReference>
<feature type="domain" description="Heterokaryon incompatibility" evidence="1">
    <location>
        <begin position="212"/>
        <end position="358"/>
    </location>
</feature>
<evidence type="ECO:0000313" key="3">
    <source>
        <dbReference type="Proteomes" id="UP000184330"/>
    </source>
</evidence>
<evidence type="ECO:0000313" key="2">
    <source>
        <dbReference type="EMBL" id="CZR51356.1"/>
    </source>
</evidence>
<dbReference type="InterPro" id="IPR010730">
    <property type="entry name" value="HET"/>
</dbReference>
<dbReference type="Pfam" id="PF06985">
    <property type="entry name" value="HET"/>
    <property type="match status" value="1"/>
</dbReference>
<keyword evidence="3" id="KW-1185">Reference proteome</keyword>
<dbReference type="EMBL" id="FJOG01000001">
    <property type="protein sequence ID" value="CZR51356.1"/>
    <property type="molecule type" value="Genomic_DNA"/>
</dbReference>
<dbReference type="Proteomes" id="UP000184330">
    <property type="component" value="Unassembled WGS sequence"/>
</dbReference>
<protein>
    <recommendedName>
        <fullName evidence="1">Heterokaryon incompatibility domain-containing protein</fullName>
    </recommendedName>
</protein>
<accession>A0A1L7WF18</accession>
<reference evidence="2 3" key="1">
    <citation type="submission" date="2016-03" db="EMBL/GenBank/DDBJ databases">
        <authorList>
            <person name="Ploux O."/>
        </authorList>
    </citation>
    <scope>NUCLEOTIDE SEQUENCE [LARGE SCALE GENOMIC DNA]</scope>
    <source>
        <strain evidence="2 3">UAMH 11012</strain>
    </source>
</reference>
<name>A0A1L7WF18_9HELO</name>
<proteinExistence type="predicted"/>
<dbReference type="AlphaFoldDB" id="A0A1L7WF18"/>
<sequence length="675" mass="76419">MSPSSSEYVARGLSDNVLCNTCKSLILNLNQNHNPSSFRLLHLRWDALVQSAGDGCPTFSFVVTQFTPNPSKYDLNISGDSSRQSCIQWSSSLKLELYEPGKLAVADDRLEHSLDASRPNSNLNCEFTKNSLEVYTPEYIEQGPNVQYDVSPRTNDDTCFQLIKKWIECCSTLHLRCGKPENEPMLPTRVSDVTKEGSDPFLKETKGAYGKYVTLSHRWPDVLISQTTTKSLNNNHRAIALADMPSPFQDTVDVCRKLGIQYLWIDSLCIVQDSNEDWAAEAAQMGLYYSNALFTIAALQDHSKGLYSSRSAPSSIPFESPIPDKSPPKILALRKAFPSLDFELLASSLDSRGWVFQERLLSRAILHFGPNQLFWECRTVISPECSKPTFHSLRSLTYRFGRWLWLARKEGEYAMGEWQEIRLFVIFPNTKVTAGIWHNDVYKQLLWAVESKPDLFNDGNLFELMFLKPTNMPDEAFDVAAKPRSPTWSWISVDYPIAAYFNDNAGTGIKVDSDFTVTYMDPREDILKFQKGSYAIELGIEARVIGVPSRSLEGKSNSKGTPFQYTLPNKENFVISGLTGHIDPGIKVPKLLWLVRVANTDGVGMRLGYFLILDAILPWEERLVLRELVELYEVTGGGILVTKEWVYKRIGIGWGPKEYVDEVFQESMKHNLRIV</sequence>